<dbReference type="EMBL" id="MF063068">
    <property type="protein sequence ID" value="ARV77483.1"/>
    <property type="molecule type" value="Genomic_DNA"/>
</dbReference>
<reference evidence="1 2" key="1">
    <citation type="submission" date="2017-05" db="EMBL/GenBank/DDBJ databases">
        <authorList>
            <person name="Song R."/>
            <person name="Chenine A.L."/>
            <person name="Ruprecht R.M."/>
        </authorList>
    </citation>
    <scope>NUCLEOTIDE SEQUENCE [LARGE SCALE GENOMIC DNA]</scope>
</reference>
<gene>
    <name evidence="1" type="ORF">NOXIFER_318</name>
</gene>
<evidence type="ECO:0000313" key="2">
    <source>
        <dbReference type="Proteomes" id="UP000224829"/>
    </source>
</evidence>
<sequence length="64" mass="7490">MANPNNCTTCDYKQMRGAEHDPTLHCYMFRDEPDEQCMQHTGHRDDDLKFKDLLRAVVAHKDVP</sequence>
<protein>
    <submittedName>
        <fullName evidence="1">Uncharacterized protein</fullName>
    </submittedName>
</protein>
<accession>A0A1Y0T0C3</accession>
<name>A0A1Y0T0C3_9CAUD</name>
<proteinExistence type="predicted"/>
<dbReference type="Proteomes" id="UP000224829">
    <property type="component" value="Segment"/>
</dbReference>
<organism evidence="1 2">
    <name type="scientific">Pseudomonas phage Noxifer</name>
    <dbReference type="NCBI Taxonomy" id="2006684"/>
    <lineage>
        <taxon>Viruses</taxon>
        <taxon>Duplodnaviria</taxon>
        <taxon>Heunggongvirae</taxon>
        <taxon>Uroviricota</taxon>
        <taxon>Caudoviricetes</taxon>
        <taxon>Chimalliviridae</taxon>
        <taxon>Noxifervirus</taxon>
        <taxon>Noxifervirus noxifer</taxon>
    </lineage>
</organism>
<evidence type="ECO:0000313" key="1">
    <source>
        <dbReference type="EMBL" id="ARV77483.1"/>
    </source>
</evidence>
<keyword evidence="2" id="KW-1185">Reference proteome</keyword>